<evidence type="ECO:0000256" key="14">
    <source>
        <dbReference type="ARBA" id="ARBA00022777"/>
    </source>
</evidence>
<keyword evidence="12 17" id="KW-0598">Phosphotransferase system</keyword>
<dbReference type="InterPro" id="IPR008279">
    <property type="entry name" value="PEP-util_enz_mobile_dom"/>
</dbReference>
<comment type="catalytic activity">
    <reaction evidence="1 17">
        <text>L-histidyl-[protein] + phosphoenolpyruvate = N(pros)-phospho-L-histidyl-[protein] + pyruvate</text>
        <dbReference type="Rhea" id="RHEA:23880"/>
        <dbReference type="Rhea" id="RHEA-COMP:9745"/>
        <dbReference type="Rhea" id="RHEA-COMP:9746"/>
        <dbReference type="ChEBI" id="CHEBI:15361"/>
        <dbReference type="ChEBI" id="CHEBI:29979"/>
        <dbReference type="ChEBI" id="CHEBI:58702"/>
        <dbReference type="ChEBI" id="CHEBI:64837"/>
        <dbReference type="EC" id="2.7.3.9"/>
    </reaction>
</comment>
<dbReference type="Proteomes" id="UP001302316">
    <property type="component" value="Unassembled WGS sequence"/>
</dbReference>
<dbReference type="EC" id="2.7.3.9" evidence="6 17"/>
<feature type="binding site" evidence="19">
    <location>
        <position position="302"/>
    </location>
    <ligand>
        <name>phosphoenolpyruvate</name>
        <dbReference type="ChEBI" id="CHEBI:58702"/>
    </ligand>
</feature>
<dbReference type="Gene3D" id="3.20.20.60">
    <property type="entry name" value="Phosphoenolpyruvate-binding domains"/>
    <property type="match status" value="1"/>
</dbReference>
<keyword evidence="15 17" id="KW-0460">Magnesium</keyword>
<evidence type="ECO:0000313" key="25">
    <source>
        <dbReference type="Proteomes" id="UP001302316"/>
    </source>
</evidence>
<evidence type="ECO:0000256" key="10">
    <source>
        <dbReference type="ARBA" id="ARBA00022597"/>
    </source>
</evidence>
<dbReference type="Pfam" id="PF05524">
    <property type="entry name" value="PEP-utilisers_N"/>
    <property type="match status" value="1"/>
</dbReference>
<evidence type="ECO:0000256" key="7">
    <source>
        <dbReference type="ARBA" id="ARBA00016544"/>
    </source>
</evidence>
<dbReference type="InterPro" id="IPR036618">
    <property type="entry name" value="PtsI_HPr-bd_sf"/>
</dbReference>
<dbReference type="PIRSF" id="PIRSF000732">
    <property type="entry name" value="PTS_enzyme_I"/>
    <property type="match status" value="1"/>
</dbReference>
<dbReference type="PANTHER" id="PTHR46244">
    <property type="entry name" value="PHOSPHOENOLPYRUVATE-PROTEIN PHOSPHOTRANSFERASE"/>
    <property type="match status" value="1"/>
</dbReference>
<evidence type="ECO:0000256" key="20">
    <source>
        <dbReference type="PIRSR" id="PIRSR000732-3"/>
    </source>
</evidence>
<feature type="binding site" evidence="20">
    <location>
        <position position="463"/>
    </location>
    <ligand>
        <name>Mg(2+)</name>
        <dbReference type="ChEBI" id="CHEBI:18420"/>
    </ligand>
</feature>
<sequence>MSLLLTGIGVSRGIVIGQAHVADGEPMEILEYNLPRAEIGSEVERFHQARESAKAQLQNVRKQIPTDAPAEIGAFIDTHLLMLDDEALSEAVARIIRQEQCNAEWALQAQRDELVAVFDQMEDPYLRTRRDDVDHVVSRVQRLLMRGDDIWDEEKSRAGAYPILVAEDVSPADVVLMQSRGIRALITESGGPLSHTSILARSLGIPAVVGLHRARQLLRDGESLIIDGLKGAVFANPGEREVAYYRHKRRELFKHVRELKGLRGEPACTLDGTRIQLLANIELPEDLRLFRKTGGDGIGLYRTEFLYMNRPDFPDEEEQYRSYLEILAQADGMPVTIRTLDLGADKRLIGRETGPDDGHNPALGLRGIRYSLSEPGIFLKQLRALLRASADAPLRIMLPLVATTQEVLQAQQMIEVAKQSLDARGQDYDPAIPVGAMIEVPSAALTAHQIARHVDFLSIGTNDLIQYTLAIDRVDDHVNYLYDPVHPSVLKLISTTLQAGRRAGIPVSMCGEMAGDPQYTRLLLGLGLRDFSMHPSTLLEVKRVITRTDLKELGGRTRGFLRNTDPDRAPDLLRRLNALH</sequence>
<comment type="similarity">
    <text evidence="5 17">Belongs to the PEP-utilizing enzyme family.</text>
</comment>
<organism evidence="24 25">
    <name type="scientific">Natronospira elongata</name>
    <dbReference type="NCBI Taxonomy" id="3110268"/>
    <lineage>
        <taxon>Bacteria</taxon>
        <taxon>Pseudomonadati</taxon>
        <taxon>Pseudomonadota</taxon>
        <taxon>Gammaproteobacteria</taxon>
        <taxon>Natronospirales</taxon>
        <taxon>Natronospiraceae</taxon>
        <taxon>Natronospira</taxon>
    </lineage>
</organism>
<dbReference type="Gene3D" id="3.50.30.10">
    <property type="entry name" value="Phosphohistidine domain"/>
    <property type="match status" value="1"/>
</dbReference>
<dbReference type="SUPFAM" id="SSF47831">
    <property type="entry name" value="Enzyme I of the PEP:sugar phosphotransferase system HPr-binding (sub)domain"/>
    <property type="match status" value="1"/>
</dbReference>
<dbReference type="InterPro" id="IPR008731">
    <property type="entry name" value="PTS_EIN"/>
</dbReference>
<dbReference type="PANTHER" id="PTHR46244:SF3">
    <property type="entry name" value="PHOSPHOENOLPYRUVATE-PROTEIN PHOSPHOTRANSFERASE"/>
    <property type="match status" value="1"/>
</dbReference>
<dbReference type="InterPro" id="IPR036637">
    <property type="entry name" value="Phosphohistidine_dom_sf"/>
</dbReference>
<feature type="active site" description="Proton donor" evidence="18">
    <location>
        <position position="510"/>
    </location>
</feature>
<proteinExistence type="inferred from homology"/>
<dbReference type="SUPFAM" id="SSF52009">
    <property type="entry name" value="Phosphohistidine domain"/>
    <property type="match status" value="1"/>
</dbReference>
<evidence type="ECO:0000256" key="3">
    <source>
        <dbReference type="ARBA" id="ARBA00002728"/>
    </source>
</evidence>
<evidence type="ECO:0000256" key="17">
    <source>
        <dbReference type="PIRNR" id="PIRNR000732"/>
    </source>
</evidence>
<evidence type="ECO:0000256" key="5">
    <source>
        <dbReference type="ARBA" id="ARBA00007837"/>
    </source>
</evidence>
<dbReference type="AlphaFoldDB" id="A0AAP6JDN2"/>
<evidence type="ECO:0000256" key="8">
    <source>
        <dbReference type="ARBA" id="ARBA00022448"/>
    </source>
</evidence>
<evidence type="ECO:0000256" key="15">
    <source>
        <dbReference type="ARBA" id="ARBA00022842"/>
    </source>
</evidence>
<evidence type="ECO:0000256" key="2">
    <source>
        <dbReference type="ARBA" id="ARBA00001946"/>
    </source>
</evidence>
<keyword evidence="9 17" id="KW-0963">Cytoplasm</keyword>
<dbReference type="Pfam" id="PF02896">
    <property type="entry name" value="PEP-utilizers_C"/>
    <property type="match status" value="1"/>
</dbReference>
<evidence type="ECO:0000256" key="13">
    <source>
        <dbReference type="ARBA" id="ARBA00022723"/>
    </source>
</evidence>
<dbReference type="InterPro" id="IPR015813">
    <property type="entry name" value="Pyrv/PenolPyrv_kinase-like_dom"/>
</dbReference>
<dbReference type="GO" id="GO:0046872">
    <property type="term" value="F:metal ion binding"/>
    <property type="evidence" value="ECO:0007669"/>
    <property type="project" value="UniProtKB-KW"/>
</dbReference>
<keyword evidence="10 17" id="KW-0762">Sugar transport</keyword>
<evidence type="ECO:0000256" key="4">
    <source>
        <dbReference type="ARBA" id="ARBA00004496"/>
    </source>
</evidence>
<feature type="binding site" evidence="19">
    <location>
        <position position="338"/>
    </location>
    <ligand>
        <name>phosphoenolpyruvate</name>
        <dbReference type="ChEBI" id="CHEBI:58702"/>
    </ligand>
</feature>
<evidence type="ECO:0000259" key="22">
    <source>
        <dbReference type="Pfam" id="PF02896"/>
    </source>
</evidence>
<feature type="binding site" evidence="19">
    <location>
        <position position="473"/>
    </location>
    <ligand>
        <name>phosphoenolpyruvate</name>
        <dbReference type="ChEBI" id="CHEBI:58702"/>
    </ligand>
</feature>
<evidence type="ECO:0000256" key="9">
    <source>
        <dbReference type="ARBA" id="ARBA00022490"/>
    </source>
</evidence>
<keyword evidence="25" id="KW-1185">Reference proteome</keyword>
<evidence type="ECO:0000259" key="21">
    <source>
        <dbReference type="Pfam" id="PF00391"/>
    </source>
</evidence>
<dbReference type="InterPro" id="IPR050499">
    <property type="entry name" value="PEP-utilizing_PTS_enzyme"/>
</dbReference>
<protein>
    <recommendedName>
        <fullName evidence="7 17">Phosphoenolpyruvate-protein phosphotransferase</fullName>
        <ecNumber evidence="6 17">2.7.3.9</ecNumber>
    </recommendedName>
    <alternativeName>
        <fullName evidence="16 17">Phosphotransferase system, enzyme I</fullName>
    </alternativeName>
</protein>
<dbReference type="InterPro" id="IPR024692">
    <property type="entry name" value="PTS_EI"/>
</dbReference>
<evidence type="ECO:0000256" key="19">
    <source>
        <dbReference type="PIRSR" id="PIRSR000732-2"/>
    </source>
</evidence>
<dbReference type="PROSITE" id="PS00742">
    <property type="entry name" value="PEP_ENZYMES_2"/>
    <property type="match status" value="1"/>
</dbReference>
<dbReference type="SUPFAM" id="SSF51621">
    <property type="entry name" value="Phosphoenolpyruvate/pyruvate domain"/>
    <property type="match status" value="1"/>
</dbReference>
<dbReference type="PRINTS" id="PR01736">
    <property type="entry name" value="PHPHTRNFRASE"/>
</dbReference>
<feature type="domain" description="PEP-utilising enzyme C-terminal" evidence="22">
    <location>
        <begin position="259"/>
        <end position="548"/>
    </location>
</feature>
<evidence type="ECO:0000259" key="23">
    <source>
        <dbReference type="Pfam" id="PF05524"/>
    </source>
</evidence>
<keyword evidence="11 17" id="KW-0808">Transferase</keyword>
<dbReference type="InterPro" id="IPR006318">
    <property type="entry name" value="PTS_EI-like"/>
</dbReference>
<dbReference type="Pfam" id="PF00391">
    <property type="entry name" value="PEP-utilizers"/>
    <property type="match status" value="1"/>
</dbReference>
<feature type="binding site" evidence="20">
    <location>
        <position position="439"/>
    </location>
    <ligand>
        <name>Mg(2+)</name>
        <dbReference type="ChEBI" id="CHEBI:18420"/>
    </ligand>
</feature>
<dbReference type="GO" id="GO:0008965">
    <property type="term" value="F:phosphoenolpyruvate-protein phosphotransferase activity"/>
    <property type="evidence" value="ECO:0007669"/>
    <property type="project" value="UniProtKB-EC"/>
</dbReference>
<dbReference type="InterPro" id="IPR023151">
    <property type="entry name" value="PEP_util_CS"/>
</dbReference>
<keyword evidence="8 17" id="KW-0813">Transport</keyword>
<feature type="domain" description="PEP-utilising enzyme mobile" evidence="21">
    <location>
        <begin position="163"/>
        <end position="231"/>
    </location>
</feature>
<evidence type="ECO:0000256" key="1">
    <source>
        <dbReference type="ARBA" id="ARBA00000683"/>
    </source>
</evidence>
<evidence type="ECO:0000256" key="16">
    <source>
        <dbReference type="ARBA" id="ARBA00033235"/>
    </source>
</evidence>
<feature type="active site" description="Tele-phosphohistidine intermediate" evidence="18">
    <location>
        <position position="195"/>
    </location>
</feature>
<comment type="subcellular location">
    <subcellularLocation>
        <location evidence="4 17">Cytoplasm</location>
    </subcellularLocation>
</comment>
<keyword evidence="13 17" id="KW-0479">Metal-binding</keyword>
<dbReference type="InterPro" id="IPR040442">
    <property type="entry name" value="Pyrv_kinase-like_dom_sf"/>
</dbReference>
<dbReference type="GO" id="GO:0016301">
    <property type="term" value="F:kinase activity"/>
    <property type="evidence" value="ECO:0007669"/>
    <property type="project" value="UniProtKB-KW"/>
</dbReference>
<dbReference type="GO" id="GO:0005737">
    <property type="term" value="C:cytoplasm"/>
    <property type="evidence" value="ECO:0007669"/>
    <property type="project" value="UniProtKB-SubCell"/>
</dbReference>
<feature type="binding site" evidence="19">
    <location>
        <begin position="462"/>
        <end position="463"/>
    </location>
    <ligand>
        <name>phosphoenolpyruvate</name>
        <dbReference type="ChEBI" id="CHEBI:58702"/>
    </ligand>
</feature>
<dbReference type="GO" id="GO:0009401">
    <property type="term" value="P:phosphoenolpyruvate-dependent sugar phosphotransferase system"/>
    <property type="evidence" value="ECO:0007669"/>
    <property type="project" value="UniProtKB-KW"/>
</dbReference>
<comment type="caution">
    <text evidence="24">The sequence shown here is derived from an EMBL/GenBank/DDBJ whole genome shotgun (WGS) entry which is preliminary data.</text>
</comment>
<comment type="cofactor">
    <cofactor evidence="2 17 20">
        <name>Mg(2+)</name>
        <dbReference type="ChEBI" id="CHEBI:18420"/>
    </cofactor>
</comment>
<comment type="function">
    <text evidence="3 17">General (non sugar-specific) component of the phosphoenolpyruvate-dependent sugar phosphotransferase system (sugar PTS). This major carbohydrate active-transport system catalyzes the phosphorylation of incoming sugar substrates concomitantly with their translocation across the cell membrane. Enzyme I transfers the phosphoryl group from phosphoenolpyruvate (PEP) to the phosphoryl carrier protein (HPr).</text>
</comment>
<evidence type="ECO:0000256" key="11">
    <source>
        <dbReference type="ARBA" id="ARBA00022679"/>
    </source>
</evidence>
<dbReference type="InterPro" id="IPR000121">
    <property type="entry name" value="PEP_util_C"/>
</dbReference>
<dbReference type="NCBIfam" id="TIGR01417">
    <property type="entry name" value="PTS_I_fam"/>
    <property type="match status" value="1"/>
</dbReference>
<dbReference type="EMBL" id="JAYGII010000004">
    <property type="protein sequence ID" value="MEA5444878.1"/>
    <property type="molecule type" value="Genomic_DNA"/>
</dbReference>
<dbReference type="RefSeq" id="WP_346050510.1">
    <property type="nucleotide sequence ID" value="NZ_JAYGII010000004.1"/>
</dbReference>
<accession>A0AAP6JDN2</accession>
<evidence type="ECO:0000256" key="12">
    <source>
        <dbReference type="ARBA" id="ARBA00022683"/>
    </source>
</evidence>
<evidence type="ECO:0000256" key="6">
    <source>
        <dbReference type="ARBA" id="ARBA00012232"/>
    </source>
</evidence>
<gene>
    <name evidence="24" type="primary">ptsP</name>
    <name evidence="24" type="ORF">VCB98_03490</name>
</gene>
<dbReference type="Gene3D" id="1.10.274.10">
    <property type="entry name" value="PtsI, HPr-binding domain"/>
    <property type="match status" value="1"/>
</dbReference>
<keyword evidence="14 17" id="KW-0418">Kinase</keyword>
<evidence type="ECO:0000256" key="18">
    <source>
        <dbReference type="PIRSR" id="PIRSR000732-1"/>
    </source>
</evidence>
<evidence type="ECO:0000313" key="24">
    <source>
        <dbReference type="EMBL" id="MEA5444878.1"/>
    </source>
</evidence>
<reference evidence="24 25" key="1">
    <citation type="submission" date="2023-12" db="EMBL/GenBank/DDBJ databases">
        <title>Whole-genome sequencing of halo(alkali)philic microorganisms from hypersaline lakes.</title>
        <authorList>
            <person name="Sorokin D.Y."/>
            <person name="Merkel A.Y."/>
            <person name="Messina E."/>
            <person name="Yakimov M."/>
        </authorList>
    </citation>
    <scope>NUCLEOTIDE SEQUENCE [LARGE SCALE GENOMIC DNA]</scope>
    <source>
        <strain evidence="24 25">AB-CW1</strain>
    </source>
</reference>
<feature type="domain" description="Phosphotransferase system enzyme I N-terminal" evidence="23">
    <location>
        <begin position="6"/>
        <end position="129"/>
    </location>
</feature>
<name>A0AAP6JDN2_9GAMM</name>